<keyword evidence="5" id="KW-0233">DNA recombination</keyword>
<dbReference type="PROSITE" id="PS51898">
    <property type="entry name" value="TYR_RECOMBINASE"/>
    <property type="match status" value="1"/>
</dbReference>
<dbReference type="PROSITE" id="PS51900">
    <property type="entry name" value="CB"/>
    <property type="match status" value="1"/>
</dbReference>
<comment type="caution">
    <text evidence="9">The sequence shown here is derived from an EMBL/GenBank/DDBJ whole genome shotgun (WGS) entry which is preliminary data.</text>
</comment>
<dbReference type="Pfam" id="PF14659">
    <property type="entry name" value="Phage_int_SAM_3"/>
    <property type="match status" value="1"/>
</dbReference>
<dbReference type="InterPro" id="IPR044068">
    <property type="entry name" value="CB"/>
</dbReference>
<sequence length="374" mass="43383">MSVTKDGDTGRWMSQIRVTDWTGKTIHKKKRGFATKKEALQWERDFISQSTGSLGMTFGDFIALYVKDMEHRLKPSTVASKKWLIDLKVTPFFKKIPLNEIKPTHVRQWQNSLTSYRDENGKPYAQTYLKCINNQLTAIFNYAVKYYGLKENPCHKAGSMGKKKADEMLFWTKDEFQTFIESMKDRPASYTVFMTMYYTGIREGELLALTPSDIDFEKKTLTVNKSYQRLGREDIITTPKTPKSIRTIPIPDGLCTCLQEYMSHCYGLQKDDRLFPYTKSFLYHEMEYGCKASGVKRIRVHDIRHSHASLLVEMGFSPLLIAERLGHEKVQTTMDTYSHLYPNKQVEVARQLDGSGRISFAKRQRDMVCRCLVE</sequence>
<dbReference type="RefSeq" id="WP_243264503.1">
    <property type="nucleotide sequence ID" value="NZ_JADMVZ010000060.1"/>
</dbReference>
<keyword evidence="4 6" id="KW-0238">DNA-binding</keyword>
<dbReference type="PANTHER" id="PTHR30349:SF64">
    <property type="entry name" value="PROPHAGE INTEGRASE INTD-RELATED"/>
    <property type="match status" value="1"/>
</dbReference>
<keyword evidence="3" id="KW-0229">DNA integration</keyword>
<dbReference type="AlphaFoldDB" id="A0AAW6CRH7"/>
<dbReference type="Gene3D" id="1.10.443.10">
    <property type="entry name" value="Intergrase catalytic core"/>
    <property type="match status" value="1"/>
</dbReference>
<evidence type="ECO:0000259" key="8">
    <source>
        <dbReference type="PROSITE" id="PS51900"/>
    </source>
</evidence>
<dbReference type="InterPro" id="IPR004107">
    <property type="entry name" value="Integrase_SAM-like_N"/>
</dbReference>
<comment type="similarity">
    <text evidence="2">Belongs to the 'phage' integrase family.</text>
</comment>
<dbReference type="GO" id="GO:0015074">
    <property type="term" value="P:DNA integration"/>
    <property type="evidence" value="ECO:0007669"/>
    <property type="project" value="UniProtKB-KW"/>
</dbReference>
<evidence type="ECO:0000256" key="1">
    <source>
        <dbReference type="ARBA" id="ARBA00003283"/>
    </source>
</evidence>
<dbReference type="CDD" id="cd01189">
    <property type="entry name" value="INT_ICEBs1_C_like"/>
    <property type="match status" value="1"/>
</dbReference>
<dbReference type="GO" id="GO:0006310">
    <property type="term" value="P:DNA recombination"/>
    <property type="evidence" value="ECO:0007669"/>
    <property type="project" value="UniProtKB-KW"/>
</dbReference>
<feature type="domain" description="Core-binding (CB)" evidence="8">
    <location>
        <begin position="56"/>
        <end position="144"/>
    </location>
</feature>
<dbReference type="PANTHER" id="PTHR30349">
    <property type="entry name" value="PHAGE INTEGRASE-RELATED"/>
    <property type="match status" value="1"/>
</dbReference>
<evidence type="ECO:0000256" key="2">
    <source>
        <dbReference type="ARBA" id="ARBA00008857"/>
    </source>
</evidence>
<evidence type="ECO:0000313" key="10">
    <source>
        <dbReference type="Proteomes" id="UP001211173"/>
    </source>
</evidence>
<evidence type="ECO:0000313" key="9">
    <source>
        <dbReference type="EMBL" id="MDB7935975.1"/>
    </source>
</evidence>
<reference evidence="9" key="1">
    <citation type="submission" date="2023-01" db="EMBL/GenBank/DDBJ databases">
        <title>Human gut microbiome strain richness.</title>
        <authorList>
            <person name="Chen-Liaw A."/>
        </authorList>
    </citation>
    <scope>NUCLEOTIDE SEQUENCE</scope>
    <source>
        <strain evidence="9">1001287st1_F4_1001285I_161205</strain>
    </source>
</reference>
<evidence type="ECO:0000256" key="3">
    <source>
        <dbReference type="ARBA" id="ARBA00022908"/>
    </source>
</evidence>
<dbReference type="InterPro" id="IPR028259">
    <property type="entry name" value="AP2-like_int_N"/>
</dbReference>
<dbReference type="InterPro" id="IPR002104">
    <property type="entry name" value="Integrase_catalytic"/>
</dbReference>
<gene>
    <name evidence="9" type="ORF">PNE06_23080</name>
</gene>
<dbReference type="GO" id="GO:0003677">
    <property type="term" value="F:DNA binding"/>
    <property type="evidence" value="ECO:0007669"/>
    <property type="project" value="UniProtKB-UniRule"/>
</dbReference>
<dbReference type="EMBL" id="JAQLWV010000063">
    <property type="protein sequence ID" value="MDB7935975.1"/>
    <property type="molecule type" value="Genomic_DNA"/>
</dbReference>
<dbReference type="InterPro" id="IPR013762">
    <property type="entry name" value="Integrase-like_cat_sf"/>
</dbReference>
<dbReference type="SUPFAM" id="SSF56349">
    <property type="entry name" value="DNA breaking-rejoining enzymes"/>
    <property type="match status" value="1"/>
</dbReference>
<evidence type="ECO:0000259" key="7">
    <source>
        <dbReference type="PROSITE" id="PS51898"/>
    </source>
</evidence>
<evidence type="ECO:0000256" key="6">
    <source>
        <dbReference type="PROSITE-ProRule" id="PRU01248"/>
    </source>
</evidence>
<dbReference type="InterPro" id="IPR050090">
    <property type="entry name" value="Tyrosine_recombinase_XerCD"/>
</dbReference>
<evidence type="ECO:0000256" key="4">
    <source>
        <dbReference type="ARBA" id="ARBA00023125"/>
    </source>
</evidence>
<organism evidence="9 10">
    <name type="scientific">Flavonifractor plautii</name>
    <name type="common">Fusobacterium plautii</name>
    <dbReference type="NCBI Taxonomy" id="292800"/>
    <lineage>
        <taxon>Bacteria</taxon>
        <taxon>Bacillati</taxon>
        <taxon>Bacillota</taxon>
        <taxon>Clostridia</taxon>
        <taxon>Eubacteriales</taxon>
        <taxon>Oscillospiraceae</taxon>
        <taxon>Flavonifractor</taxon>
    </lineage>
</organism>
<dbReference type="Pfam" id="PF14657">
    <property type="entry name" value="Arm-DNA-bind_4"/>
    <property type="match status" value="1"/>
</dbReference>
<dbReference type="Gene3D" id="1.10.150.130">
    <property type="match status" value="1"/>
</dbReference>
<dbReference type="InterPro" id="IPR010998">
    <property type="entry name" value="Integrase_recombinase_N"/>
</dbReference>
<dbReference type="InterPro" id="IPR011010">
    <property type="entry name" value="DNA_brk_join_enz"/>
</dbReference>
<dbReference type="Pfam" id="PF00589">
    <property type="entry name" value="Phage_integrase"/>
    <property type="match status" value="1"/>
</dbReference>
<feature type="domain" description="Tyr recombinase" evidence="7">
    <location>
        <begin position="166"/>
        <end position="350"/>
    </location>
</feature>
<protein>
    <submittedName>
        <fullName evidence="9">Site-specific integrase</fullName>
    </submittedName>
</protein>
<dbReference type="Proteomes" id="UP001211173">
    <property type="component" value="Unassembled WGS sequence"/>
</dbReference>
<proteinExistence type="inferred from homology"/>
<name>A0AAW6CRH7_FLAPL</name>
<accession>A0AAW6CRH7</accession>
<evidence type="ECO:0000256" key="5">
    <source>
        <dbReference type="ARBA" id="ARBA00023172"/>
    </source>
</evidence>
<comment type="function">
    <text evidence="1">Site-specific tyrosine recombinase, which acts by catalyzing the cutting and rejoining of the recombining DNA molecules.</text>
</comment>